<evidence type="ECO:0000256" key="1">
    <source>
        <dbReference type="SAM" id="MobiDB-lite"/>
    </source>
</evidence>
<comment type="caution">
    <text evidence="2">The sequence shown here is derived from an EMBL/GenBank/DDBJ whole genome shotgun (WGS) entry which is preliminary data.</text>
</comment>
<organism evidence="2 3">
    <name type="scientific">Ancylostoma ceylanicum</name>
    <dbReference type="NCBI Taxonomy" id="53326"/>
    <lineage>
        <taxon>Eukaryota</taxon>
        <taxon>Metazoa</taxon>
        <taxon>Ecdysozoa</taxon>
        <taxon>Nematoda</taxon>
        <taxon>Chromadorea</taxon>
        <taxon>Rhabditida</taxon>
        <taxon>Rhabditina</taxon>
        <taxon>Rhabditomorpha</taxon>
        <taxon>Strongyloidea</taxon>
        <taxon>Ancylostomatidae</taxon>
        <taxon>Ancylostomatinae</taxon>
        <taxon>Ancylostoma</taxon>
    </lineage>
</organism>
<feature type="region of interest" description="Disordered" evidence="1">
    <location>
        <begin position="1"/>
        <end position="25"/>
    </location>
</feature>
<protein>
    <submittedName>
        <fullName evidence="2">Uncharacterized protein</fullName>
    </submittedName>
</protein>
<dbReference type="AlphaFoldDB" id="A0A016V8Q6"/>
<evidence type="ECO:0000313" key="2">
    <source>
        <dbReference type="EMBL" id="EYC23402.1"/>
    </source>
</evidence>
<dbReference type="Proteomes" id="UP000024635">
    <property type="component" value="Unassembled WGS sequence"/>
</dbReference>
<gene>
    <name evidence="2" type="primary">Acey_s0015.g2633</name>
    <name evidence="2" type="ORF">Y032_0015g2633</name>
</gene>
<evidence type="ECO:0000313" key="3">
    <source>
        <dbReference type="Proteomes" id="UP000024635"/>
    </source>
</evidence>
<proteinExistence type="predicted"/>
<dbReference type="EMBL" id="JARK01001351">
    <property type="protein sequence ID" value="EYC23402.1"/>
    <property type="molecule type" value="Genomic_DNA"/>
</dbReference>
<name>A0A016V8Q6_9BILA</name>
<feature type="compositionally biased region" description="Polar residues" evidence="1">
    <location>
        <begin position="1"/>
        <end position="10"/>
    </location>
</feature>
<accession>A0A016V8Q6</accession>
<sequence length="81" mass="9100">MVLWANSSRQSTRRGGAEKNVNCPAPREGAITTLEVRDLEKTPKIVLFGGVEPKQRTLRQCGTNAKEKKFSLRPQCGRVFR</sequence>
<keyword evidence="3" id="KW-1185">Reference proteome</keyword>
<reference evidence="3" key="1">
    <citation type="journal article" date="2015" name="Nat. Genet.">
        <title>The genome and transcriptome of the zoonotic hookworm Ancylostoma ceylanicum identify infection-specific gene families.</title>
        <authorList>
            <person name="Schwarz E.M."/>
            <person name="Hu Y."/>
            <person name="Antoshechkin I."/>
            <person name="Miller M.M."/>
            <person name="Sternberg P.W."/>
            <person name="Aroian R.V."/>
        </authorList>
    </citation>
    <scope>NUCLEOTIDE SEQUENCE</scope>
    <source>
        <strain evidence="3">HY135</strain>
    </source>
</reference>